<protein>
    <submittedName>
        <fullName evidence="1">Uncharacterized protein</fullName>
    </submittedName>
</protein>
<gene>
    <name evidence="1" type="ORF">LCGC14_0225030</name>
</gene>
<accession>A0A0F9UGY9</accession>
<evidence type="ECO:0000313" key="1">
    <source>
        <dbReference type="EMBL" id="KKN90919.1"/>
    </source>
</evidence>
<dbReference type="EMBL" id="LAZR01000107">
    <property type="protein sequence ID" value="KKN90919.1"/>
    <property type="molecule type" value="Genomic_DNA"/>
</dbReference>
<reference evidence="1" key="1">
    <citation type="journal article" date="2015" name="Nature">
        <title>Complex archaea that bridge the gap between prokaryotes and eukaryotes.</title>
        <authorList>
            <person name="Spang A."/>
            <person name="Saw J.H."/>
            <person name="Jorgensen S.L."/>
            <person name="Zaremba-Niedzwiedzka K."/>
            <person name="Martijn J."/>
            <person name="Lind A.E."/>
            <person name="van Eijk R."/>
            <person name="Schleper C."/>
            <person name="Guy L."/>
            <person name="Ettema T.J."/>
        </authorList>
    </citation>
    <scope>NUCLEOTIDE SEQUENCE</scope>
</reference>
<name>A0A0F9UGY9_9ZZZZ</name>
<sequence>MVKKYTKKDMTPILNQIRISRSQLYELLDSVRINAESLSDDDILNMTKDFIKIHKFQCI</sequence>
<organism evidence="1">
    <name type="scientific">marine sediment metagenome</name>
    <dbReference type="NCBI Taxonomy" id="412755"/>
    <lineage>
        <taxon>unclassified sequences</taxon>
        <taxon>metagenomes</taxon>
        <taxon>ecological metagenomes</taxon>
    </lineage>
</organism>
<dbReference type="AlphaFoldDB" id="A0A0F9UGY9"/>
<proteinExistence type="predicted"/>
<comment type="caution">
    <text evidence="1">The sequence shown here is derived from an EMBL/GenBank/DDBJ whole genome shotgun (WGS) entry which is preliminary data.</text>
</comment>